<evidence type="ECO:0000256" key="1">
    <source>
        <dbReference type="SAM" id="MobiDB-lite"/>
    </source>
</evidence>
<name>A0A5K0U9F8_9VIRU</name>
<reference evidence="2 3" key="1">
    <citation type="submission" date="2018-10" db="EMBL/GenBank/DDBJ databases">
        <authorList>
            <consortium name="IHU Genomes"/>
        </authorList>
    </citation>
    <scope>NUCLEOTIDE SEQUENCE [LARGE SCALE GENOMIC DNA]</scope>
    <source>
        <strain evidence="2 3">A1</strain>
    </source>
</reference>
<keyword evidence="3" id="KW-1185">Reference proteome</keyword>
<evidence type="ECO:0000313" key="2">
    <source>
        <dbReference type="EMBL" id="VBB18425.1"/>
    </source>
</evidence>
<evidence type="ECO:0000313" key="3">
    <source>
        <dbReference type="Proteomes" id="UP000594342"/>
    </source>
</evidence>
<feature type="compositionally biased region" description="Basic and acidic residues" evidence="1">
    <location>
        <begin position="245"/>
        <end position="254"/>
    </location>
</feature>
<organism evidence="2 3">
    <name type="scientific">Yasminevirus sp. GU-2018</name>
    <dbReference type="NCBI Taxonomy" id="2420051"/>
    <lineage>
        <taxon>Viruses</taxon>
        <taxon>Varidnaviria</taxon>
        <taxon>Bamfordvirae</taxon>
        <taxon>Nucleocytoviricota</taxon>
        <taxon>Megaviricetes</taxon>
        <taxon>Imitervirales</taxon>
        <taxon>Mimiviridae</taxon>
        <taxon>Klosneuvirinae</taxon>
        <taxon>Yasminevirus</taxon>
        <taxon>Yasminevirus saudimassiliense</taxon>
    </lineage>
</organism>
<sequence length="262" mass="30102">MSGTDIGAQTKLTLEALVPPQVEFLSFDDKEIPEAKMRTELFPIVNNFILEMHNLKKTLQDKNVDPVSKPDLVKKFKLLIDVISIYRDPSLLTLIKQYREEKEKERLREEEMEKMRLEMFKRRQNESTSLSDFPFLGSFWGTTQNDVASEEEDILSELSEDEFMKDNVNEMLDEGYESITKNSMLYREYGILRKPHCELHDVEPDEQGDEKGDEQGGEQAGDQAENPAVDEPDKSTDVENLDVGKSPDKTHDDSSNTTKKTS</sequence>
<accession>A0A5K0U9F8</accession>
<comment type="caution">
    <text evidence="2">The sequence shown here is derived from an EMBL/GenBank/DDBJ whole genome shotgun (WGS) entry which is preliminary data.</text>
</comment>
<dbReference type="Proteomes" id="UP000594342">
    <property type="component" value="Unassembled WGS sequence"/>
</dbReference>
<dbReference type="EMBL" id="UPSH01000001">
    <property type="protein sequence ID" value="VBB18425.1"/>
    <property type="molecule type" value="Genomic_DNA"/>
</dbReference>
<feature type="region of interest" description="Disordered" evidence="1">
    <location>
        <begin position="200"/>
        <end position="262"/>
    </location>
</feature>
<protein>
    <submittedName>
        <fullName evidence="2">Uncharacterized protein</fullName>
    </submittedName>
</protein>
<gene>
    <name evidence="2" type="ORF">YASMINEVIRUS_888</name>
</gene>
<proteinExistence type="predicted"/>